<evidence type="ECO:0000313" key="2">
    <source>
        <dbReference type="EMBL" id="EOM74720.1"/>
    </source>
</evidence>
<dbReference type="GO" id="GO:0005524">
    <property type="term" value="F:ATP binding"/>
    <property type="evidence" value="ECO:0007669"/>
    <property type="project" value="InterPro"/>
</dbReference>
<dbReference type="GO" id="GO:0003910">
    <property type="term" value="F:DNA ligase (ATP) activity"/>
    <property type="evidence" value="ECO:0007669"/>
    <property type="project" value="InterPro"/>
</dbReference>
<dbReference type="InterPro" id="IPR012310">
    <property type="entry name" value="DNA_ligase_ATP-dep_cent"/>
</dbReference>
<dbReference type="Pfam" id="PF01068">
    <property type="entry name" value="DNA_ligase_A_M"/>
    <property type="match status" value="1"/>
</dbReference>
<evidence type="ECO:0000259" key="1">
    <source>
        <dbReference type="Pfam" id="PF01068"/>
    </source>
</evidence>
<organism evidence="2 3">
    <name type="scientific">Rhodococcus rhodnii LMG 5362</name>
    <dbReference type="NCBI Taxonomy" id="1273125"/>
    <lineage>
        <taxon>Bacteria</taxon>
        <taxon>Bacillati</taxon>
        <taxon>Actinomycetota</taxon>
        <taxon>Actinomycetes</taxon>
        <taxon>Mycobacteriales</taxon>
        <taxon>Nocardiaceae</taxon>
        <taxon>Rhodococcus</taxon>
    </lineage>
</organism>
<dbReference type="SUPFAM" id="SSF56091">
    <property type="entry name" value="DNA ligase/mRNA capping enzyme, catalytic domain"/>
    <property type="match status" value="1"/>
</dbReference>
<protein>
    <submittedName>
        <fullName evidence="2">DNA-ligase</fullName>
    </submittedName>
</protein>
<dbReference type="Gene3D" id="3.30.470.30">
    <property type="entry name" value="DNA ligase/mRNA capping enzyme"/>
    <property type="match status" value="1"/>
</dbReference>
<dbReference type="AlphaFoldDB" id="R7WHQ6"/>
<keyword evidence="2" id="KW-0436">Ligase</keyword>
<keyword evidence="3" id="KW-1185">Reference proteome</keyword>
<dbReference type="EMBL" id="APMY01000124">
    <property type="protein sequence ID" value="EOM74720.1"/>
    <property type="molecule type" value="Genomic_DNA"/>
</dbReference>
<proteinExistence type="predicted"/>
<dbReference type="GO" id="GO:0006281">
    <property type="term" value="P:DNA repair"/>
    <property type="evidence" value="ECO:0007669"/>
    <property type="project" value="InterPro"/>
</dbReference>
<name>R7WHQ6_9NOCA</name>
<dbReference type="GO" id="GO:0006310">
    <property type="term" value="P:DNA recombination"/>
    <property type="evidence" value="ECO:0007669"/>
    <property type="project" value="InterPro"/>
</dbReference>
<dbReference type="PATRIC" id="fig|1273125.3.peg.3766"/>
<sequence>MHVQRPAAQLRAEVPVSFFAFDVLEVEGDSTTSLPYLERRAALADLVEPGPRMQVPPH</sequence>
<evidence type="ECO:0000313" key="3">
    <source>
        <dbReference type="Proteomes" id="UP000013525"/>
    </source>
</evidence>
<dbReference type="Proteomes" id="UP000013525">
    <property type="component" value="Unassembled WGS sequence"/>
</dbReference>
<dbReference type="eggNOG" id="COG1793">
    <property type="taxonomic scope" value="Bacteria"/>
</dbReference>
<accession>R7WHQ6</accession>
<gene>
    <name evidence="2" type="ORF">Rrhod_3962</name>
</gene>
<reference evidence="2 3" key="1">
    <citation type="journal article" date="2013" name="Genome Announc.">
        <title>Draft Genome Sequence of Rhodococcus rhodnii Strain LMG5362, a Symbiont of Rhodnius prolixus (Hemiptera, Reduviidae, Triatominae), the Principle Vector of Trypanosoma cruzi.</title>
        <authorList>
            <person name="Pachebat J.A."/>
            <person name="van Keulen G."/>
            <person name="Whitten M.M."/>
            <person name="Girdwood S."/>
            <person name="Del Sol R."/>
            <person name="Dyson P.J."/>
            <person name="Facey P.D."/>
        </authorList>
    </citation>
    <scope>NUCLEOTIDE SEQUENCE [LARGE SCALE GENOMIC DNA]</scope>
    <source>
        <strain evidence="2 3">LMG 5362</strain>
    </source>
</reference>
<comment type="caution">
    <text evidence="2">The sequence shown here is derived from an EMBL/GenBank/DDBJ whole genome shotgun (WGS) entry which is preliminary data.</text>
</comment>
<feature type="domain" description="ATP-dependent DNA ligase family profile" evidence="1">
    <location>
        <begin position="8"/>
        <end position="51"/>
    </location>
</feature>